<organism evidence="5 6">
    <name type="scientific">Deinococcus yavapaiensis KR-236</name>
    <dbReference type="NCBI Taxonomy" id="694435"/>
    <lineage>
        <taxon>Bacteria</taxon>
        <taxon>Thermotogati</taxon>
        <taxon>Deinococcota</taxon>
        <taxon>Deinococci</taxon>
        <taxon>Deinococcales</taxon>
        <taxon>Deinococcaceae</taxon>
        <taxon>Deinococcus</taxon>
    </lineage>
</organism>
<dbReference type="PROSITE" id="PS00211">
    <property type="entry name" value="ABC_TRANSPORTER_1"/>
    <property type="match status" value="2"/>
</dbReference>
<dbReference type="PANTHER" id="PTHR42855:SF2">
    <property type="entry name" value="DRUG RESISTANCE ABC TRANSPORTER,ATP-BINDING PROTEIN"/>
    <property type="match status" value="1"/>
</dbReference>
<dbReference type="Gene3D" id="3.40.50.300">
    <property type="entry name" value="P-loop containing nucleotide triphosphate hydrolases"/>
    <property type="match status" value="2"/>
</dbReference>
<dbReference type="Pfam" id="PF12848">
    <property type="entry name" value="ABC_tran_Xtn"/>
    <property type="match status" value="1"/>
</dbReference>
<dbReference type="Proteomes" id="UP000248326">
    <property type="component" value="Unassembled WGS sequence"/>
</dbReference>
<dbReference type="RefSeq" id="WP_110887189.1">
    <property type="nucleotide sequence ID" value="NZ_QJSX01000009.1"/>
</dbReference>
<keyword evidence="1" id="KW-0547">Nucleotide-binding</keyword>
<dbReference type="InterPro" id="IPR003593">
    <property type="entry name" value="AAA+_ATPase"/>
</dbReference>
<dbReference type="PROSITE" id="PS50893">
    <property type="entry name" value="ABC_TRANSPORTER_2"/>
    <property type="match status" value="2"/>
</dbReference>
<gene>
    <name evidence="5" type="ORF">DES52_109186</name>
</gene>
<keyword evidence="3" id="KW-0175">Coiled coil</keyword>
<dbReference type="Pfam" id="PF00005">
    <property type="entry name" value="ABC_tran"/>
    <property type="match status" value="2"/>
</dbReference>
<evidence type="ECO:0000259" key="4">
    <source>
        <dbReference type="PROSITE" id="PS50893"/>
    </source>
</evidence>
<evidence type="ECO:0000313" key="5">
    <source>
        <dbReference type="EMBL" id="PYE53409.1"/>
    </source>
</evidence>
<dbReference type="EMBL" id="QJSX01000009">
    <property type="protein sequence ID" value="PYE53409.1"/>
    <property type="molecule type" value="Genomic_DNA"/>
</dbReference>
<evidence type="ECO:0000256" key="2">
    <source>
        <dbReference type="ARBA" id="ARBA00022840"/>
    </source>
</evidence>
<reference evidence="5 6" key="1">
    <citation type="submission" date="2018-06" db="EMBL/GenBank/DDBJ databases">
        <title>Genomic Encyclopedia of Type Strains, Phase IV (KMG-IV): sequencing the most valuable type-strain genomes for metagenomic binning, comparative biology and taxonomic classification.</title>
        <authorList>
            <person name="Goeker M."/>
        </authorList>
    </citation>
    <scope>NUCLEOTIDE SEQUENCE [LARGE SCALE GENOMIC DNA]</scope>
    <source>
        <strain evidence="5 6">DSM 18048</strain>
    </source>
</reference>
<keyword evidence="2 5" id="KW-0067">ATP-binding</keyword>
<dbReference type="GO" id="GO:0005524">
    <property type="term" value="F:ATP binding"/>
    <property type="evidence" value="ECO:0007669"/>
    <property type="project" value="UniProtKB-KW"/>
</dbReference>
<feature type="coiled-coil region" evidence="3">
    <location>
        <begin position="86"/>
        <end position="113"/>
    </location>
</feature>
<dbReference type="InterPro" id="IPR032781">
    <property type="entry name" value="ABC_tran_Xtn"/>
</dbReference>
<comment type="caution">
    <text evidence="5">The sequence shown here is derived from an EMBL/GenBank/DDBJ whole genome shotgun (WGS) entry which is preliminary data.</text>
</comment>
<feature type="domain" description="ABC transporter" evidence="4">
    <location>
        <begin position="3"/>
        <end position="253"/>
    </location>
</feature>
<proteinExistence type="predicted"/>
<accession>A0A318S6Z5</accession>
<dbReference type="SUPFAM" id="SSF52540">
    <property type="entry name" value="P-loop containing nucleoside triphosphate hydrolases"/>
    <property type="match status" value="2"/>
</dbReference>
<dbReference type="InterPro" id="IPR003439">
    <property type="entry name" value="ABC_transporter-like_ATP-bd"/>
</dbReference>
<dbReference type="SMART" id="SM00382">
    <property type="entry name" value="AAA"/>
    <property type="match status" value="2"/>
</dbReference>
<keyword evidence="6" id="KW-1185">Reference proteome</keyword>
<dbReference type="FunFam" id="3.40.50.300:FF:000011">
    <property type="entry name" value="Putative ABC transporter ATP-binding component"/>
    <property type="match status" value="1"/>
</dbReference>
<protein>
    <submittedName>
        <fullName evidence="5">ATP-binding cassette subfamily F protein 3</fullName>
    </submittedName>
</protein>
<name>A0A318S6Z5_9DEIO</name>
<dbReference type="NCBIfam" id="NF000355">
    <property type="entry name" value="ribo_prot_ABC_F"/>
    <property type="match status" value="1"/>
</dbReference>
<evidence type="ECO:0000256" key="1">
    <source>
        <dbReference type="ARBA" id="ARBA00022741"/>
    </source>
</evidence>
<dbReference type="CDD" id="cd03221">
    <property type="entry name" value="ABCF_EF-3"/>
    <property type="match status" value="2"/>
</dbReference>
<feature type="coiled-coil region" evidence="3">
    <location>
        <begin position="554"/>
        <end position="581"/>
    </location>
</feature>
<feature type="coiled-coil region" evidence="3">
    <location>
        <begin position="242"/>
        <end position="300"/>
    </location>
</feature>
<feature type="domain" description="ABC transporter" evidence="4">
    <location>
        <begin position="326"/>
        <end position="539"/>
    </location>
</feature>
<evidence type="ECO:0000256" key="3">
    <source>
        <dbReference type="SAM" id="Coils"/>
    </source>
</evidence>
<dbReference type="GO" id="GO:0016887">
    <property type="term" value="F:ATP hydrolysis activity"/>
    <property type="evidence" value="ECO:0007669"/>
    <property type="project" value="InterPro"/>
</dbReference>
<dbReference type="InterPro" id="IPR051309">
    <property type="entry name" value="ABCF_ATPase"/>
</dbReference>
<dbReference type="AlphaFoldDB" id="A0A318S6Z5"/>
<evidence type="ECO:0000313" key="6">
    <source>
        <dbReference type="Proteomes" id="UP000248326"/>
    </source>
</evidence>
<sequence>MLLALQDVHKEYGHHVVLNGATLTIRAGDRVALVGRNGAGKTTLLRLLTGEDHPDSGDVRRAADVRVASLRQDPVFPAGAIVQDVLEAAFHELDALEAELNEASAAMATGSDEAIHRHEELLEHFMRRGGFERRSRRDAAALAFGFRGREHEKVDGLSGGERTRLGLAALVITSPDVLLLDEPTNHLDIVMIEWLEGFLSRYQGAVLLVSHDRAFLDAVATSTAYLRGGELKLYPGNYSKFRELVEAEAEQQAARYEQEQAAIGDLEKSAARMKIWGLGMAKLARRARAMESRLERMKAAATGAPPPEERTARITFYAPESGELVLDASHLTKSLGGRTLFRDVRATIRRGERVALIGRNGAGKTTFLRGLLGLTASDDPRSEVRTGARVKVGYYDQQLRGVDPDRTLYEEAREYTHKDTEAHNLLGTFLFPYDAHDKKVRVLSGGERARLALLKLAQEDNNLLVLDEPSNHLDMEMLESLEAALDDYSGTLLMVSHDRRLIENLADRIWLLEDGRFYEYPGGYGYYKQKHVVAGQGDVKAKVDTREKRSGPSLWHLKRKAETLEAEVNAAEHKLSAAQAALDSAGEGADWAALGENVAAAEAALLAKMEEWEAAVGDIEQRERSNA</sequence>
<dbReference type="PANTHER" id="PTHR42855">
    <property type="entry name" value="ABC TRANSPORTER ATP-BINDING SUBUNIT"/>
    <property type="match status" value="1"/>
</dbReference>
<dbReference type="InterPro" id="IPR027417">
    <property type="entry name" value="P-loop_NTPase"/>
</dbReference>
<dbReference type="OrthoDB" id="9801441at2"/>
<dbReference type="InterPro" id="IPR017871">
    <property type="entry name" value="ABC_transporter-like_CS"/>
</dbReference>